<evidence type="ECO:0000256" key="1">
    <source>
        <dbReference type="ARBA" id="ARBA00006484"/>
    </source>
</evidence>
<dbReference type="RefSeq" id="XP_056043677.1">
    <property type="nucleotide sequence ID" value="XM_056183899.1"/>
</dbReference>
<dbReference type="Pfam" id="PF00106">
    <property type="entry name" value="adh_short"/>
    <property type="match status" value="1"/>
</dbReference>
<dbReference type="InterPro" id="IPR002347">
    <property type="entry name" value="SDR_fam"/>
</dbReference>
<name>A0AAD7QRI8_9ASCO</name>
<dbReference type="Proteomes" id="UP001217417">
    <property type="component" value="Unassembled WGS sequence"/>
</dbReference>
<evidence type="ECO:0000313" key="5">
    <source>
        <dbReference type="Proteomes" id="UP001217417"/>
    </source>
</evidence>
<dbReference type="SUPFAM" id="SSF51735">
    <property type="entry name" value="NAD(P)-binding Rossmann-fold domains"/>
    <property type="match status" value="1"/>
</dbReference>
<keyword evidence="3" id="KW-0560">Oxidoreductase</keyword>
<evidence type="ECO:0000256" key="3">
    <source>
        <dbReference type="ARBA" id="ARBA00023002"/>
    </source>
</evidence>
<proteinExistence type="inferred from homology"/>
<dbReference type="PRINTS" id="PR00081">
    <property type="entry name" value="GDHRDH"/>
</dbReference>
<reference evidence="4" key="1">
    <citation type="submission" date="2023-03" db="EMBL/GenBank/DDBJ databases">
        <title>Near-Complete genome sequence of Lipomyces tetrasporous NRRL Y-64009, an oleaginous yeast capable of growing on lignocellulosic hydrolysates.</title>
        <authorList>
            <consortium name="Lawrence Berkeley National Laboratory"/>
            <person name="Jagtap S.S."/>
            <person name="Liu J.-J."/>
            <person name="Walukiewicz H.E."/>
            <person name="Pangilinan J."/>
            <person name="Lipzen A."/>
            <person name="Ahrendt S."/>
            <person name="Koriabine M."/>
            <person name="Cobaugh K."/>
            <person name="Salamov A."/>
            <person name="Yoshinaga Y."/>
            <person name="Ng V."/>
            <person name="Daum C."/>
            <person name="Grigoriev I.V."/>
            <person name="Slininger P.J."/>
            <person name="Dien B.S."/>
            <person name="Jin Y.-S."/>
            <person name="Rao C.V."/>
        </authorList>
    </citation>
    <scope>NUCLEOTIDE SEQUENCE</scope>
    <source>
        <strain evidence="4">NRRL Y-64009</strain>
    </source>
</reference>
<protein>
    <submittedName>
        <fullName evidence="4">Uncharacterized protein</fullName>
    </submittedName>
</protein>
<dbReference type="EMBL" id="JARPMG010000005">
    <property type="protein sequence ID" value="KAJ8100227.1"/>
    <property type="molecule type" value="Genomic_DNA"/>
</dbReference>
<dbReference type="PANTHER" id="PTHR43963:SF6">
    <property type="entry name" value="CHAIN DEHYDROGENASE FAMILY PROTEIN, PUTATIVE (AFU_ORTHOLOGUE AFUA_3G15350)-RELATED"/>
    <property type="match status" value="1"/>
</dbReference>
<dbReference type="InterPro" id="IPR036291">
    <property type="entry name" value="NAD(P)-bd_dom_sf"/>
</dbReference>
<dbReference type="Gene3D" id="3.40.50.720">
    <property type="entry name" value="NAD(P)-binding Rossmann-like Domain"/>
    <property type="match status" value="1"/>
</dbReference>
<comment type="caution">
    <text evidence="4">The sequence shown here is derived from an EMBL/GenBank/DDBJ whole genome shotgun (WGS) entry which is preliminary data.</text>
</comment>
<dbReference type="GO" id="GO:0016616">
    <property type="term" value="F:oxidoreductase activity, acting on the CH-OH group of donors, NAD or NADP as acceptor"/>
    <property type="evidence" value="ECO:0007669"/>
    <property type="project" value="InterPro"/>
</dbReference>
<organism evidence="4 5">
    <name type="scientific">Lipomyces tetrasporus</name>
    <dbReference type="NCBI Taxonomy" id="54092"/>
    <lineage>
        <taxon>Eukaryota</taxon>
        <taxon>Fungi</taxon>
        <taxon>Dikarya</taxon>
        <taxon>Ascomycota</taxon>
        <taxon>Saccharomycotina</taxon>
        <taxon>Lipomycetes</taxon>
        <taxon>Lipomycetales</taxon>
        <taxon>Lipomycetaceae</taxon>
        <taxon>Lipomyces</taxon>
    </lineage>
</organism>
<accession>A0AAD7QRI8</accession>
<keyword evidence="5" id="KW-1185">Reference proteome</keyword>
<evidence type="ECO:0000256" key="2">
    <source>
        <dbReference type="ARBA" id="ARBA00022857"/>
    </source>
</evidence>
<gene>
    <name evidence="4" type="ORF">POJ06DRAFT_100016</name>
</gene>
<dbReference type="InterPro" id="IPR045313">
    <property type="entry name" value="CBR1-like"/>
</dbReference>
<dbReference type="PANTHER" id="PTHR43963">
    <property type="entry name" value="CARBONYL REDUCTASE 1-RELATED"/>
    <property type="match status" value="1"/>
</dbReference>
<comment type="similarity">
    <text evidence="1">Belongs to the short-chain dehydrogenases/reductases (SDR) family.</text>
</comment>
<evidence type="ECO:0000313" key="4">
    <source>
        <dbReference type="EMBL" id="KAJ8100227.1"/>
    </source>
</evidence>
<dbReference type="AlphaFoldDB" id="A0AAD7QRI8"/>
<dbReference type="GeneID" id="80879065"/>
<keyword evidence="2" id="KW-0521">NADP</keyword>
<sequence length="243" mass="25956">MASPTSNIVLVTGGNQGIGFAIAKKLATDYSDYHIIIGSRDASRGVEAASSLSNLGFSVSSIQLDVTDDTSIAAARQKIEARHERIDVLINNAGISIDREPGDMRARLYRTYNTNVFGAAAVTEEFLPLLRKSTLPRVIFISSSLGSLAEAADFTNPYSNLLLPAYKSSKSALNMLMLHYANMLSEEGFKVNSCCPGYVATNLNGYRGTGSVDEGAINACRLATLGNDGESGTFSNKEGIIPW</sequence>
<dbReference type="CDD" id="cd05324">
    <property type="entry name" value="carb_red_PTCR-like_SDR_c"/>
    <property type="match status" value="1"/>
</dbReference>